<accession>A0A825BES3</accession>
<protein>
    <submittedName>
        <fullName evidence="2">Uncharacterized protein</fullName>
    </submittedName>
</protein>
<sequence>MERKILKYIVNFFLYLFIGFLLLGLFIKIEYKNKTGKDVIEMFEWGLDDYLTAKKEYERDKELENLATIYDAHNMLLSNGGNEKDYIGTYMNANKAFNAGTAEFNRNIDAFAALDHDKDFQREIQDVRRRFKGTNVGPKTMEFLIKSGLEGYSEEEMVKGLKELNPRATDEDALGVVKHFKPYMDRDVRDYAADRISTYLDRQYENKLALLNKISEDYVEALKGTEKGKGIKRANEVFDTFKGKGAKERALISSVLNTLSLDDIKAITQDKGSEGYNNFMNFLSNLGDSTDSTIDAINKHSAMFAPVSSNIGGSFLESVISQHKGDDGLYKVIKDNPNMHNISRENIVYDRDGNPTFLYKNAVDIRKMRDYIQKYKEVERMLQGVRNLDPLIDFQKK</sequence>
<dbReference type="AlphaFoldDB" id="A0A825BES3"/>
<reference evidence="2 3" key="1">
    <citation type="submission" date="2018-06" db="EMBL/GenBank/DDBJ databases">
        <authorList>
            <consortium name="PulseNet: The National Subtyping Network for Foodborne Disease Surveillance"/>
            <person name="Tarr C.L."/>
            <person name="Trees E."/>
            <person name="Katz L.S."/>
            <person name="Carleton-Romer H.A."/>
            <person name="Stroika S."/>
            <person name="Kucerova Z."/>
            <person name="Roache K.F."/>
            <person name="Sabol A.L."/>
            <person name="Besser J."/>
            <person name="Gerner-Smidt P."/>
        </authorList>
    </citation>
    <scope>NUCLEOTIDE SEQUENCE [LARGE SCALE GENOMIC DNA]</scope>
    <source>
        <strain evidence="2 3">PNUSAC001503</strain>
    </source>
</reference>
<keyword evidence="3" id="KW-1185">Reference proteome</keyword>
<name>A0A825BES3_CAMFE</name>
<keyword evidence="1" id="KW-0472">Membrane</keyword>
<proteinExistence type="predicted"/>
<organism evidence="2 3">
    <name type="scientific">Campylobacter fetus</name>
    <dbReference type="NCBI Taxonomy" id="196"/>
    <lineage>
        <taxon>Bacteria</taxon>
        <taxon>Pseudomonadati</taxon>
        <taxon>Campylobacterota</taxon>
        <taxon>Epsilonproteobacteria</taxon>
        <taxon>Campylobacterales</taxon>
        <taxon>Campylobacteraceae</taxon>
        <taxon>Campylobacter</taxon>
    </lineage>
</organism>
<keyword evidence="1" id="KW-1133">Transmembrane helix</keyword>
<evidence type="ECO:0000313" key="3">
    <source>
        <dbReference type="Proteomes" id="UP000535509"/>
    </source>
</evidence>
<gene>
    <name evidence="2" type="ORF">CX802_08010</name>
</gene>
<dbReference type="EMBL" id="AABTCC010000027">
    <property type="protein sequence ID" value="EAI8859769.1"/>
    <property type="molecule type" value="Genomic_DNA"/>
</dbReference>
<comment type="caution">
    <text evidence="2">The sequence shown here is derived from an EMBL/GenBank/DDBJ whole genome shotgun (WGS) entry which is preliminary data.</text>
</comment>
<evidence type="ECO:0000256" key="1">
    <source>
        <dbReference type="SAM" id="Phobius"/>
    </source>
</evidence>
<feature type="transmembrane region" description="Helical" evidence="1">
    <location>
        <begin position="6"/>
        <end position="27"/>
    </location>
</feature>
<dbReference type="Proteomes" id="UP000535509">
    <property type="component" value="Unassembled WGS sequence"/>
</dbReference>
<evidence type="ECO:0000313" key="2">
    <source>
        <dbReference type="EMBL" id="EAI8859769.1"/>
    </source>
</evidence>
<keyword evidence="1" id="KW-0812">Transmembrane</keyword>